<evidence type="ECO:0000313" key="3">
    <source>
        <dbReference type="EMBL" id="QOZ59277.1"/>
    </source>
</evidence>
<dbReference type="RefSeq" id="WP_194417919.1">
    <property type="nucleotide sequence ID" value="NZ_CP030057.1"/>
</dbReference>
<dbReference type="Pfam" id="PF13333">
    <property type="entry name" value="rve_2"/>
    <property type="match status" value="1"/>
</dbReference>
<sequence>MERARRSFTEEYKREAAGLVVSSGRSIGSVAKELGLRDSVLRRWVDKLRREPASAAWRPTTQATPMSADQASELAVLRQENERLRMERDILKKSIANLCRNPNMSFRFIEDHRNTYPVRLMCAVLEVSPAGYYAWRDHPVSERAKSHAALLAEIRQVHQDSSGRYGSPRVHAALRRQGRSASRGRIERTMRRHGIRAITAKPRRVRTTDSRHDLPIAPNLVARDFTAEAPNRVWLGDITYIPTAEGWLYLAAVMDLFSRKIVGWAMRDHMQVELASAALTMAIRERRPQAGLICHTDRGVQYASHAYRSTLMEAGMTASMSRRADCYDNAPMESFFHTLKTELVHHRNYKTRTEAQRDIFSFIERFYNRTRLHSALGYIPPIEMELKAA</sequence>
<dbReference type="InterPro" id="IPR025948">
    <property type="entry name" value="HTH-like_dom"/>
</dbReference>
<proteinExistence type="predicted"/>
<evidence type="ECO:0000259" key="2">
    <source>
        <dbReference type="PROSITE" id="PS50994"/>
    </source>
</evidence>
<organism evidence="3 4">
    <name type="scientific">Bradyrhizobium guangdongense</name>
    <dbReference type="NCBI Taxonomy" id="1325090"/>
    <lineage>
        <taxon>Bacteria</taxon>
        <taxon>Pseudomonadati</taxon>
        <taxon>Pseudomonadota</taxon>
        <taxon>Alphaproteobacteria</taxon>
        <taxon>Hyphomicrobiales</taxon>
        <taxon>Nitrobacteraceae</taxon>
        <taxon>Bradyrhizobium</taxon>
    </lineage>
</organism>
<keyword evidence="1" id="KW-0175">Coiled coil</keyword>
<dbReference type="InterPro" id="IPR002514">
    <property type="entry name" value="Transposase_8"/>
</dbReference>
<dbReference type="Gene3D" id="3.30.420.10">
    <property type="entry name" value="Ribonuclease H-like superfamily/Ribonuclease H"/>
    <property type="match status" value="1"/>
</dbReference>
<dbReference type="InterPro" id="IPR050900">
    <property type="entry name" value="Transposase_IS3/IS150/IS904"/>
</dbReference>
<evidence type="ECO:0000313" key="4">
    <source>
        <dbReference type="Proteomes" id="UP000593880"/>
    </source>
</evidence>
<dbReference type="Pfam" id="PF01527">
    <property type="entry name" value="HTH_Tnp_1"/>
    <property type="match status" value="1"/>
</dbReference>
<accession>A0A7S7V3W8</accession>
<dbReference type="PANTHER" id="PTHR46889">
    <property type="entry name" value="TRANSPOSASE INSF FOR INSERTION SEQUENCE IS3B-RELATED"/>
    <property type="match status" value="1"/>
</dbReference>
<feature type="domain" description="Integrase catalytic" evidence="2">
    <location>
        <begin position="226"/>
        <end position="388"/>
    </location>
</feature>
<keyword evidence="4" id="KW-1185">Reference proteome</keyword>
<name>A0A7S7V3W8_9BRAD</name>
<dbReference type="EMBL" id="CP030057">
    <property type="protein sequence ID" value="QOZ59277.1"/>
    <property type="molecule type" value="Genomic_DNA"/>
</dbReference>
<protein>
    <submittedName>
        <fullName evidence="3">IS3 family transposase</fullName>
    </submittedName>
</protein>
<dbReference type="Proteomes" id="UP000593880">
    <property type="component" value="Chromosome"/>
</dbReference>
<dbReference type="PANTHER" id="PTHR46889:SF4">
    <property type="entry name" value="TRANSPOSASE INSO FOR INSERTION SEQUENCE ELEMENT IS911B-RELATED"/>
    <property type="match status" value="1"/>
</dbReference>
<dbReference type="InterPro" id="IPR001584">
    <property type="entry name" value="Integrase_cat-core"/>
</dbReference>
<dbReference type="InterPro" id="IPR012337">
    <property type="entry name" value="RNaseH-like_sf"/>
</dbReference>
<dbReference type="Pfam" id="PF00665">
    <property type="entry name" value="rve"/>
    <property type="match status" value="1"/>
</dbReference>
<reference evidence="3 4" key="1">
    <citation type="submission" date="2018-06" db="EMBL/GenBank/DDBJ databases">
        <title>Comparative genomics of rhizobia nodulating Arachis hypogaea in China.</title>
        <authorList>
            <person name="Li Y."/>
        </authorList>
    </citation>
    <scope>NUCLEOTIDE SEQUENCE [LARGE SCALE GENOMIC DNA]</scope>
    <source>
        <strain evidence="3 4">CCBAU 51658</strain>
    </source>
</reference>
<dbReference type="SUPFAM" id="SSF53098">
    <property type="entry name" value="Ribonuclease H-like"/>
    <property type="match status" value="1"/>
</dbReference>
<dbReference type="PROSITE" id="PS50994">
    <property type="entry name" value="INTEGRASE"/>
    <property type="match status" value="1"/>
</dbReference>
<dbReference type="InterPro" id="IPR036397">
    <property type="entry name" value="RNaseH_sf"/>
</dbReference>
<dbReference type="SUPFAM" id="SSF46689">
    <property type="entry name" value="Homeodomain-like"/>
    <property type="match status" value="1"/>
</dbReference>
<evidence type="ECO:0000256" key="1">
    <source>
        <dbReference type="SAM" id="Coils"/>
    </source>
</evidence>
<dbReference type="InterPro" id="IPR009057">
    <property type="entry name" value="Homeodomain-like_sf"/>
</dbReference>
<dbReference type="Gene3D" id="1.10.10.60">
    <property type="entry name" value="Homeodomain-like"/>
    <property type="match status" value="1"/>
</dbReference>
<dbReference type="NCBIfam" id="NF033516">
    <property type="entry name" value="transpos_IS3"/>
    <property type="match status" value="1"/>
</dbReference>
<dbReference type="Pfam" id="PF13276">
    <property type="entry name" value="HTH_21"/>
    <property type="match status" value="1"/>
</dbReference>
<feature type="coiled-coil region" evidence="1">
    <location>
        <begin position="67"/>
        <end position="101"/>
    </location>
</feature>
<gene>
    <name evidence="3" type="ORF">XH86_11395</name>
</gene>
<dbReference type="InterPro" id="IPR048020">
    <property type="entry name" value="Transpos_IS3"/>
</dbReference>